<evidence type="ECO:0000256" key="1">
    <source>
        <dbReference type="ARBA" id="ARBA00022729"/>
    </source>
</evidence>
<dbReference type="InterPro" id="IPR036415">
    <property type="entry name" value="Lamin_tail_dom_sf"/>
</dbReference>
<dbReference type="OrthoDB" id="9758406at2"/>
<evidence type="ECO:0000259" key="4">
    <source>
        <dbReference type="PROSITE" id="PS51841"/>
    </source>
</evidence>
<dbReference type="Gene3D" id="2.60.40.1220">
    <property type="match status" value="3"/>
</dbReference>
<sequence length="1906" mass="210112">MRAFWVLILFAIPGMAIAQSANFEDGFSDKDISDWLGDTGDFTFTEENGNVLLQQDADGSGSSSLSIASDQVTGYWDFFIRMDFAPSASNKTEIYLMSDRPDLSGALNGYKLTGGENGSDDVFRLFRVDGGAESEEIITGITNISAGGDFLVKVTRNSSGDWSLEVGEGYAGILTPNGSGTDNTYNSASHLGFTTSYTSTRANLFAFDFKIEIPPLTISSVALFDPSTLDVTFSRAINHSTASSANFTVNPGNSSPSSVSEASASVARLSFPSTFEGGSYQLEISGIEDAANQTTLADTTVSFVVFNEPQPDDIIINEFMKDPPDGAAEYIELKNISSRYINLKDWLIGDNNSLTSISTTDQPILPDGFVVLSSDTSALSSFFGEVTYIDLSLPALNNTSDQIRLYDSEGVIADSLAYTPDWGGSNVALERRSASVSATFKENWGESPAVNFGTPGFENQVFPDETPPEIIELLIPDNQRLLLKLSERVDVMSAKNEDNYQLSQQPEPGVNPPPLPSISSVQFLSPDTLQISLSQPLQEYSGSWQLQAANLTDIFGNATQEVISFNYFDVFEAETGQVAINEFAYDPPPGFSEFIELYNHSDSSFNLQGWTLNDNTGNRRTITDSRRIIPKNSFILLAPDSTLTELYPSLPLVDMGSRFPALNNSTDAIVIRNAKSAVIDSITYFSSWGGREASLERREPSISGNYAENWGNSPAPESATPGIANEIELDPFPPSITALNVLDQQSLEVILSERIQETEALDKTNYSLTTASNFTPPPLDRITFFPPDTVLLSYSNPFPKASVGTEYELRIENQADVFGNRASALMKSFLAIDIAEADSAEVVINEFMNDPPEAYTEFIELRNTSGFNFDLQDWTLNDNTGNRQVISDSSFILRTQSFALLLPDSALLEQFPGLPAIVMGNRFPSLNNSTDAIAIRNSMGVIVDSLTYLSAWGGDEVSLERRSAAHNPNFSENWGDSPATKFATPGTENQIAPDTKAPQLLSISTTDADQIRLIFDERLLPGEAETFDNYQLTADIPPSEIPGITSIEWLPPDTVFINFRSELPRRPEGTWYQLQITNQTDIFGNVASMITDSLLIIDYTAPTAGMLFITEFMYDPPDGSTEFIELYNASDSTLNLRGLTYNDQSSTRRIISETDFGLAPKSYVVLATDSSLLEQFPDMSLLALGSRFASLNNTTDAIVLRGQQGLLLDSLTYYSDWGGNSVSLERRSIAHSPNYKANWGNSPAASLATPGSANAIEPDTKPPTVLSSQILSSNSIQLIFSERIDSVQAFLFPNYTFDPMLEMEAIEYKVDTLVINFKGSFEDGQSYQLTISNQQDIFGNTLEETVETFTFTQFSPAVEYDLIINEILYRRKRADSEEFVELYNRSGKNINLSGWTISDATASTTIPSGTQLRSNEYLVFTDHENFAQSGENRIHLPGFPSLNDDGDAITLKTTEGVRIDSLFYLDDVWGPAEQGISLERKHPDSPSNDAANWMLSNSANGHSAGIQNTAFQLDESPPEVLFARSQPNQKIFVVFSEFVQLDHAVFTLNGQTASLESYQQNNANIAVISGVDIPDQEALQLAITNISDFAGNQVNQLAMEVAQQVEPGHLIINEILFDPIANTDDNLPDQAEYIELYNPRDYAISLEGVFLHDEPDENDEVRSIFPENTQYRWIPAKGYVVMYAEEENRQFLDSKLARYFELSGEDEHFFMLINRSSLSLSSTDDAIYIADSSGTIIDSVFYDESWHNPNLYDTKGVSLERIDPDSPDNSSSNWSSSTSVRGGTPGAQNSIFQQAGATPETQGLSFTPNPFSPDEDGFEDHLFMNYSLEKPDYLLRVRIFDRYGRLVCTLADGQQAGFEGSLIWDGLTDDRKKNRVGIYIILFEAYNSAEGKNVTFKKTIVLARKF</sequence>
<dbReference type="SUPFAM" id="SSF74853">
    <property type="entry name" value="Lamin A/C globular tail domain"/>
    <property type="match status" value="6"/>
</dbReference>
<feature type="signal peptide" evidence="3">
    <location>
        <begin position="1"/>
        <end position="18"/>
    </location>
</feature>
<feature type="domain" description="LTD" evidence="4">
    <location>
        <begin position="1347"/>
        <end position="1466"/>
    </location>
</feature>
<dbReference type="Pfam" id="PF00932">
    <property type="entry name" value="LTD"/>
    <property type="match status" value="6"/>
</dbReference>
<evidence type="ECO:0000313" key="5">
    <source>
        <dbReference type="EMBL" id="SMO92938.1"/>
    </source>
</evidence>
<evidence type="ECO:0000256" key="2">
    <source>
        <dbReference type="SAM" id="MobiDB-lite"/>
    </source>
</evidence>
<dbReference type="InterPro" id="IPR014755">
    <property type="entry name" value="Cu-Rt/internalin_Ig-like"/>
</dbReference>
<feature type="compositionally biased region" description="Low complexity" evidence="2">
    <location>
        <begin position="1767"/>
        <end position="1779"/>
    </location>
</feature>
<accession>A0A521F9U4</accession>
<feature type="chain" id="PRO_5021841196" evidence="3">
    <location>
        <begin position="19"/>
        <end position="1906"/>
    </location>
</feature>
<dbReference type="Gene3D" id="2.60.40.4070">
    <property type="match status" value="1"/>
</dbReference>
<keyword evidence="6" id="KW-1185">Reference proteome</keyword>
<dbReference type="Gene3D" id="2.60.40.1260">
    <property type="entry name" value="Lamin Tail domain"/>
    <property type="match status" value="2"/>
</dbReference>
<keyword evidence="1 3" id="KW-0732">Signal</keyword>
<evidence type="ECO:0000313" key="6">
    <source>
        <dbReference type="Proteomes" id="UP000317557"/>
    </source>
</evidence>
<feature type="domain" description="LTD" evidence="4">
    <location>
        <begin position="566"/>
        <end position="686"/>
    </location>
</feature>
<feature type="domain" description="LTD" evidence="4">
    <location>
        <begin position="299"/>
        <end position="420"/>
    </location>
</feature>
<dbReference type="RefSeq" id="WP_142455728.1">
    <property type="nucleotide sequence ID" value="NZ_FXTP01000016.1"/>
</dbReference>
<dbReference type="InterPro" id="IPR001322">
    <property type="entry name" value="Lamin_tail_dom"/>
</dbReference>
<dbReference type="EMBL" id="FXTP01000016">
    <property type="protein sequence ID" value="SMO92938.1"/>
    <property type="molecule type" value="Genomic_DNA"/>
</dbReference>
<name>A0A521F9U4_9BACT</name>
<proteinExistence type="predicted"/>
<evidence type="ECO:0000256" key="3">
    <source>
        <dbReference type="SAM" id="SignalP"/>
    </source>
</evidence>
<feature type="region of interest" description="Disordered" evidence="2">
    <location>
        <begin position="1758"/>
        <end position="1790"/>
    </location>
</feature>
<protein>
    <submittedName>
        <fullName evidence="5">C-terminal domain of CHU protein family protein</fullName>
    </submittedName>
</protein>
<gene>
    <name evidence="5" type="ORF">SAMN06265219_11639</name>
</gene>
<reference evidence="5 6" key="1">
    <citation type="submission" date="2017-05" db="EMBL/GenBank/DDBJ databases">
        <authorList>
            <person name="Varghese N."/>
            <person name="Submissions S."/>
        </authorList>
    </citation>
    <scope>NUCLEOTIDE SEQUENCE [LARGE SCALE GENOMIC DNA]</scope>
    <source>
        <strain evidence="5 6">DSM 21985</strain>
    </source>
</reference>
<dbReference type="PROSITE" id="PS51841">
    <property type="entry name" value="LTD"/>
    <property type="match status" value="3"/>
</dbReference>
<organism evidence="5 6">
    <name type="scientific">Gracilimonas mengyeensis</name>
    <dbReference type="NCBI Taxonomy" id="1302730"/>
    <lineage>
        <taxon>Bacteria</taxon>
        <taxon>Pseudomonadati</taxon>
        <taxon>Balneolota</taxon>
        <taxon>Balneolia</taxon>
        <taxon>Balneolales</taxon>
        <taxon>Balneolaceae</taxon>
        <taxon>Gracilimonas</taxon>
    </lineage>
</organism>
<dbReference type="Proteomes" id="UP000317557">
    <property type="component" value="Unassembled WGS sequence"/>
</dbReference>